<name>A0A1C4CDG3_9GAMM</name>
<dbReference type="InterPro" id="IPR055247">
    <property type="entry name" value="InsJ-like_HTH"/>
</dbReference>
<reference evidence="4" key="1">
    <citation type="submission" date="2016-08" db="EMBL/GenBank/DDBJ databases">
        <authorList>
            <person name="Varghese N."/>
            <person name="Submissions Spin"/>
        </authorList>
    </citation>
    <scope>NUCLEOTIDE SEQUENCE [LARGE SCALE GENOMIC DNA]</scope>
    <source>
        <strain evidence="4">R-53248</strain>
    </source>
</reference>
<dbReference type="Pfam" id="PF13518">
    <property type="entry name" value="HTH_28"/>
    <property type="match status" value="1"/>
</dbReference>
<evidence type="ECO:0000313" key="4">
    <source>
        <dbReference type="Proteomes" id="UP000199670"/>
    </source>
</evidence>
<organism evidence="3 4">
    <name type="scientific">Gilliamella bombicola</name>
    <dbReference type="NCBI Taxonomy" id="1798182"/>
    <lineage>
        <taxon>Bacteria</taxon>
        <taxon>Pseudomonadati</taxon>
        <taxon>Pseudomonadota</taxon>
        <taxon>Gammaproteobacteria</taxon>
        <taxon>Orbales</taxon>
        <taxon>Orbaceae</taxon>
        <taxon>Gilliamella</taxon>
    </lineage>
</organism>
<dbReference type="InterPro" id="IPR010921">
    <property type="entry name" value="Trp_repressor/repl_initiator"/>
</dbReference>
<dbReference type="EMBL" id="FMAQ01000008">
    <property type="protein sequence ID" value="SCC17169.1"/>
    <property type="molecule type" value="Genomic_DNA"/>
</dbReference>
<dbReference type="RefSeq" id="WP_091349316.1">
    <property type="nucleotide sequence ID" value="NZ_FMAQ01000008.1"/>
</dbReference>
<dbReference type="SUPFAM" id="SSF48295">
    <property type="entry name" value="TrpR-like"/>
    <property type="match status" value="1"/>
</dbReference>
<keyword evidence="4" id="KW-1185">Reference proteome</keyword>
<dbReference type="InterPro" id="IPR036388">
    <property type="entry name" value="WH-like_DNA-bd_sf"/>
</dbReference>
<evidence type="ECO:0000259" key="2">
    <source>
        <dbReference type="Pfam" id="PF13518"/>
    </source>
</evidence>
<dbReference type="GO" id="GO:0043565">
    <property type="term" value="F:sequence-specific DNA binding"/>
    <property type="evidence" value="ECO:0007669"/>
    <property type="project" value="InterPro"/>
</dbReference>
<sequence length="64" mass="7446">MAKKYTFDFKKQVIEHYFKSNDGYGLTAWHFQVPVGTVESWVKLYKRKGIEGLKPVTKQSCFGV</sequence>
<dbReference type="Proteomes" id="UP000199670">
    <property type="component" value="Unassembled WGS sequence"/>
</dbReference>
<accession>A0A1C4CDG3</accession>
<protein>
    <submittedName>
        <fullName evidence="3">Helix-turn-helix domain-containing protein</fullName>
    </submittedName>
</protein>
<proteinExistence type="inferred from homology"/>
<comment type="similarity">
    <text evidence="1">Belongs to the IS150/IS1296 orfA family.</text>
</comment>
<dbReference type="InterPro" id="IPR052057">
    <property type="entry name" value="IS150/IS1296_orfA-like"/>
</dbReference>
<dbReference type="AlphaFoldDB" id="A0A1C4CDG3"/>
<dbReference type="PANTHER" id="PTHR33795">
    <property type="entry name" value="INSERTION ELEMENT IS150 PROTEIN INSJ"/>
    <property type="match status" value="1"/>
</dbReference>
<dbReference type="Gene3D" id="1.10.10.10">
    <property type="entry name" value="Winged helix-like DNA-binding domain superfamily/Winged helix DNA-binding domain"/>
    <property type="match status" value="1"/>
</dbReference>
<dbReference type="OrthoDB" id="6657445at2"/>
<dbReference type="PANTHER" id="PTHR33795:SF1">
    <property type="entry name" value="INSERTION ELEMENT IS150 PROTEIN INSJ"/>
    <property type="match status" value="1"/>
</dbReference>
<feature type="domain" description="Insertion element IS150 protein InsJ-like helix-turn-helix" evidence="2">
    <location>
        <begin position="9"/>
        <end position="55"/>
    </location>
</feature>
<gene>
    <name evidence="3" type="ORF">GA0061081_10855</name>
</gene>
<evidence type="ECO:0000256" key="1">
    <source>
        <dbReference type="ARBA" id="ARBA00038232"/>
    </source>
</evidence>
<evidence type="ECO:0000313" key="3">
    <source>
        <dbReference type="EMBL" id="SCC17169.1"/>
    </source>
</evidence>